<feature type="transmembrane region" description="Helical" evidence="7">
    <location>
        <begin position="558"/>
        <end position="577"/>
    </location>
</feature>
<feature type="transmembrane region" description="Helical" evidence="7">
    <location>
        <begin position="597"/>
        <end position="618"/>
    </location>
</feature>
<sequence>MFFTKDFNCAVDGTEDPDSGLCYQISEDGVSSWQAARDFCLTQGGDLVDVKEESQNTFILEAIDTFQSPDNNKGYWIGQNSIDGSGTWSYLSDSSASVFLDNLGTSSMNCIIIARSGNHFTWKFKDCDTDDNRPLCVYGQDSVSDISTSMYSTTDTPSESTTNVRTTGGISHVTTDEPYAIASPTATTARPTIQSITSTIQPVTTDIFLTVNIIATGTVSNDSISLARNMITELSEKNATAQDITNVVEIVAQTTSQNTGNGRRAAMTLLADINALIGDSFRGTDMEINTLAQESEDNSQLTSLADITELMENFTMRIANSVEVDTDITTDNVDIGIRKQLRSTFNGLEYASVSTGEDEQLSNNVHVTFPSSTAETINTDDDLTFTFVTYKHPPSVTFAGMTLNSPLISASIIQNHVSELEQNIEFVFRRGNKKKTEPSCVYLNTFTNVWSSKGMVLIDYNATHVRCGASHLTSFAVLMQVTGVEMIEVHATALSFITYTGCGISIVALILTLGIFMYVRHSTGERTMIHRNLSLALLIAQSLFVGGISATFNKWFCMFVAMALHYFFLAVFSMMLVEGIHLYRQVVQVFERGSFRLKYLIILGWLLPLVIVGITAGYNSHGYGNDYMCWLDTDSGMVWAFLNLIVMVLVVRIIILSSAMSNKNNIEQAKAGVKGLILLLPLLGGTWLFGVFFVSNELIAFQYIFAILNSLQKSGGFSSRKHNTVEDKDKLYPDIPSRPSTSESIMSTRTTSGITYTIPGEVNEYDANEVEVMSVSENYNMSVYFFATLTV</sequence>
<keyword evidence="3 7" id="KW-1133">Transmembrane helix</keyword>
<dbReference type="Pfam" id="PF01825">
    <property type="entry name" value="GPS"/>
    <property type="match status" value="1"/>
</dbReference>
<evidence type="ECO:0000256" key="6">
    <source>
        <dbReference type="SAM" id="MobiDB-lite"/>
    </source>
</evidence>
<dbReference type="PRINTS" id="PR00249">
    <property type="entry name" value="GPCRSECRETIN"/>
</dbReference>
<dbReference type="InterPro" id="IPR000203">
    <property type="entry name" value="GPS"/>
</dbReference>
<dbReference type="SMART" id="SM00303">
    <property type="entry name" value="GPS"/>
    <property type="match status" value="1"/>
</dbReference>
<dbReference type="PROSITE" id="PS50261">
    <property type="entry name" value="G_PROTEIN_RECEP_F2_4"/>
    <property type="match status" value="1"/>
</dbReference>
<evidence type="ECO:0000259" key="8">
    <source>
        <dbReference type="PROSITE" id="PS50041"/>
    </source>
</evidence>
<dbReference type="InterPro" id="IPR000832">
    <property type="entry name" value="GPCR_2_secretin-like"/>
</dbReference>
<evidence type="ECO:0000256" key="2">
    <source>
        <dbReference type="ARBA" id="ARBA00022692"/>
    </source>
</evidence>
<dbReference type="InterPro" id="IPR046338">
    <property type="entry name" value="GAIN_dom_sf"/>
</dbReference>
<dbReference type="PROSITE" id="PS50221">
    <property type="entry name" value="GAIN_B"/>
    <property type="match status" value="1"/>
</dbReference>
<dbReference type="Proteomes" id="UP000694865">
    <property type="component" value="Unplaced"/>
</dbReference>
<dbReference type="Pfam" id="PF00002">
    <property type="entry name" value="7tm_2"/>
    <property type="match status" value="1"/>
</dbReference>
<dbReference type="InterPro" id="IPR017981">
    <property type="entry name" value="GPCR_2-like_7TM"/>
</dbReference>
<dbReference type="PANTHER" id="PTHR12011:SF471">
    <property type="entry name" value="G-PROTEIN COUPLED RECEPTORS FAMILY 2 PROFILE 2 DOMAIN-CONTAINING PROTEIN"/>
    <property type="match status" value="1"/>
</dbReference>
<evidence type="ECO:0000259" key="9">
    <source>
        <dbReference type="PROSITE" id="PS50221"/>
    </source>
</evidence>
<evidence type="ECO:0000256" key="7">
    <source>
        <dbReference type="SAM" id="Phobius"/>
    </source>
</evidence>
<dbReference type="InterPro" id="IPR057244">
    <property type="entry name" value="GAIN_B"/>
</dbReference>
<protein>
    <submittedName>
        <fullName evidence="12">Probable G-protein coupled receptor 133-like</fullName>
    </submittedName>
</protein>
<dbReference type="PROSITE" id="PS50041">
    <property type="entry name" value="C_TYPE_LECTIN_2"/>
    <property type="match status" value="1"/>
</dbReference>
<evidence type="ECO:0000256" key="1">
    <source>
        <dbReference type="ARBA" id="ARBA00004141"/>
    </source>
</evidence>
<feature type="transmembrane region" description="Helical" evidence="7">
    <location>
        <begin position="676"/>
        <end position="694"/>
    </location>
</feature>
<dbReference type="SMART" id="SM00034">
    <property type="entry name" value="CLECT"/>
    <property type="match status" value="1"/>
</dbReference>
<keyword evidence="4 7" id="KW-0472">Membrane</keyword>
<name>A0ABM0MJN2_SACKO</name>
<dbReference type="InterPro" id="IPR016186">
    <property type="entry name" value="C-type_lectin-like/link_sf"/>
</dbReference>
<dbReference type="Gene3D" id="1.20.1070.10">
    <property type="entry name" value="Rhodopsin 7-helix transmembrane proteins"/>
    <property type="match status" value="1"/>
</dbReference>
<feature type="domain" description="GAIN-B" evidence="9">
    <location>
        <begin position="331"/>
        <end position="485"/>
    </location>
</feature>
<keyword evidence="2 7" id="KW-0812">Transmembrane</keyword>
<proteinExistence type="predicted"/>
<evidence type="ECO:0000256" key="3">
    <source>
        <dbReference type="ARBA" id="ARBA00022989"/>
    </source>
</evidence>
<reference evidence="12" key="1">
    <citation type="submission" date="2025-08" db="UniProtKB">
        <authorList>
            <consortium name="RefSeq"/>
        </authorList>
    </citation>
    <scope>IDENTIFICATION</scope>
    <source>
        <tissue evidence="12">Testes</tissue>
    </source>
</reference>
<feature type="region of interest" description="Disordered" evidence="6">
    <location>
        <begin position="148"/>
        <end position="170"/>
    </location>
</feature>
<feature type="transmembrane region" description="Helical" evidence="7">
    <location>
        <begin position="531"/>
        <end position="552"/>
    </location>
</feature>
<dbReference type="RefSeq" id="XP_006820223.1">
    <property type="nucleotide sequence ID" value="XM_006820160.1"/>
</dbReference>
<dbReference type="PANTHER" id="PTHR12011">
    <property type="entry name" value="ADHESION G-PROTEIN COUPLED RECEPTOR"/>
    <property type="match status" value="1"/>
</dbReference>
<dbReference type="SUPFAM" id="SSF56436">
    <property type="entry name" value="C-type lectin-like"/>
    <property type="match status" value="1"/>
</dbReference>
<gene>
    <name evidence="12" type="primary">LOC102803577</name>
</gene>
<feature type="transmembrane region" description="Helical" evidence="7">
    <location>
        <begin position="496"/>
        <end position="519"/>
    </location>
</feature>
<feature type="domain" description="G-protein coupled receptors family 2 profile 2" evidence="10">
    <location>
        <begin position="494"/>
        <end position="712"/>
    </location>
</feature>
<keyword evidence="5" id="KW-1015">Disulfide bond</keyword>
<dbReference type="Pfam" id="PF00059">
    <property type="entry name" value="Lectin_C"/>
    <property type="match status" value="1"/>
</dbReference>
<evidence type="ECO:0000256" key="4">
    <source>
        <dbReference type="ARBA" id="ARBA00023136"/>
    </source>
</evidence>
<dbReference type="CDD" id="cd00037">
    <property type="entry name" value="CLECT"/>
    <property type="match status" value="1"/>
</dbReference>
<evidence type="ECO:0000313" key="12">
    <source>
        <dbReference type="RefSeq" id="XP_006820223.1"/>
    </source>
</evidence>
<accession>A0ABM0MJN2</accession>
<comment type="subcellular location">
    <subcellularLocation>
        <location evidence="1">Membrane</location>
        <topology evidence="1">Multi-pass membrane protein</topology>
    </subcellularLocation>
</comment>
<keyword evidence="11" id="KW-1185">Reference proteome</keyword>
<organism evidence="11 12">
    <name type="scientific">Saccoglossus kowalevskii</name>
    <name type="common">Acorn worm</name>
    <dbReference type="NCBI Taxonomy" id="10224"/>
    <lineage>
        <taxon>Eukaryota</taxon>
        <taxon>Metazoa</taxon>
        <taxon>Hemichordata</taxon>
        <taxon>Enteropneusta</taxon>
        <taxon>Harrimaniidae</taxon>
        <taxon>Saccoglossus</taxon>
    </lineage>
</organism>
<evidence type="ECO:0000256" key="5">
    <source>
        <dbReference type="ARBA" id="ARBA00023157"/>
    </source>
</evidence>
<feature type="domain" description="C-type lectin" evidence="8">
    <location>
        <begin position="18"/>
        <end position="128"/>
    </location>
</feature>
<dbReference type="Gene3D" id="3.10.100.10">
    <property type="entry name" value="Mannose-Binding Protein A, subunit A"/>
    <property type="match status" value="1"/>
</dbReference>
<feature type="transmembrane region" description="Helical" evidence="7">
    <location>
        <begin position="638"/>
        <end position="655"/>
    </location>
</feature>
<evidence type="ECO:0000259" key="10">
    <source>
        <dbReference type="PROSITE" id="PS50261"/>
    </source>
</evidence>
<dbReference type="InterPro" id="IPR016187">
    <property type="entry name" value="CTDL_fold"/>
</dbReference>
<dbReference type="GeneID" id="102803577"/>
<evidence type="ECO:0000313" key="11">
    <source>
        <dbReference type="Proteomes" id="UP000694865"/>
    </source>
</evidence>
<dbReference type="InterPro" id="IPR001304">
    <property type="entry name" value="C-type_lectin-like"/>
</dbReference>
<dbReference type="Gene3D" id="2.60.220.50">
    <property type="match status" value="1"/>
</dbReference>